<dbReference type="AlphaFoldDB" id="A0A8A2VC26"/>
<protein>
    <submittedName>
        <fullName evidence="2">Uncharacterized protein</fullName>
    </submittedName>
</protein>
<feature type="compositionally biased region" description="Acidic residues" evidence="1">
    <location>
        <begin position="75"/>
        <end position="97"/>
    </location>
</feature>
<proteinExistence type="predicted"/>
<dbReference type="EMBL" id="CP071462">
    <property type="protein sequence ID" value="QSW99599.1"/>
    <property type="molecule type" value="Genomic_DNA"/>
</dbReference>
<dbReference type="KEGG" id="hakz:J0X25_01160"/>
<keyword evidence="3" id="KW-1185">Reference proteome</keyword>
<feature type="compositionally biased region" description="Acidic residues" evidence="1">
    <location>
        <begin position="34"/>
        <end position="54"/>
    </location>
</feature>
<feature type="compositionally biased region" description="Basic and acidic residues" evidence="1">
    <location>
        <begin position="1"/>
        <end position="33"/>
    </location>
</feature>
<gene>
    <name evidence="2" type="ORF">J0X25_01160</name>
</gene>
<accession>A0A8A2VC26</accession>
<evidence type="ECO:0000256" key="1">
    <source>
        <dbReference type="SAM" id="MobiDB-lite"/>
    </source>
</evidence>
<evidence type="ECO:0000313" key="3">
    <source>
        <dbReference type="Proteomes" id="UP000663203"/>
    </source>
</evidence>
<reference evidence="2 3" key="1">
    <citation type="submission" date="2021-03" db="EMBL/GenBank/DDBJ databases">
        <title>Haloterrigena longa sp. nov. and Haloterrigena limicola sp. nov., extremely halophilic archaea isolated from a salt lake.</title>
        <authorList>
            <person name="Henglin C."/>
        </authorList>
    </citation>
    <scope>NUCLEOTIDE SEQUENCE [LARGE SCALE GENOMIC DNA]</scope>
    <source>
        <strain evidence="2 3">KZCA68</strain>
    </source>
</reference>
<dbReference type="Proteomes" id="UP000663203">
    <property type="component" value="Chromosome"/>
</dbReference>
<organism evidence="2 3">
    <name type="scientific">Haloterrigena alkaliphila</name>
    <dbReference type="NCBI Taxonomy" id="2816475"/>
    <lineage>
        <taxon>Archaea</taxon>
        <taxon>Methanobacteriati</taxon>
        <taxon>Methanobacteriota</taxon>
        <taxon>Stenosarchaea group</taxon>
        <taxon>Halobacteria</taxon>
        <taxon>Halobacteriales</taxon>
        <taxon>Natrialbaceae</taxon>
        <taxon>Haloterrigena</taxon>
    </lineage>
</organism>
<sequence length="110" mass="12437">MADDKKGRNKQADDEERRQRERELQEARERNDEAEPEAPALEDELGDLNEELEDHEYPTTADELVGAHGDHEVDTSDGSEPLEDVFAPVDDESYDSADDVRGRILELIDG</sequence>
<dbReference type="RefSeq" id="WP_207289205.1">
    <property type="nucleotide sequence ID" value="NZ_CP071462.1"/>
</dbReference>
<feature type="region of interest" description="Disordered" evidence="1">
    <location>
        <begin position="1"/>
        <end position="99"/>
    </location>
</feature>
<dbReference type="InterPro" id="IPR043899">
    <property type="entry name" value="DUF5789"/>
</dbReference>
<evidence type="ECO:0000313" key="2">
    <source>
        <dbReference type="EMBL" id="QSW99599.1"/>
    </source>
</evidence>
<dbReference type="Pfam" id="PF19102">
    <property type="entry name" value="DUF5789"/>
    <property type="match status" value="1"/>
</dbReference>
<dbReference type="GeneID" id="63185871"/>
<name>A0A8A2VC26_9EURY</name>